<comment type="subunit">
    <text evidence="3 10">Homodimer.</text>
</comment>
<dbReference type="PROSITE" id="PS01071">
    <property type="entry name" value="GRPE"/>
    <property type="match status" value="1"/>
</dbReference>
<feature type="compositionally biased region" description="Low complexity" evidence="14">
    <location>
        <begin position="24"/>
        <end position="33"/>
    </location>
</feature>
<dbReference type="PANTHER" id="PTHR21237:SF23">
    <property type="entry name" value="GRPE PROTEIN HOMOLOG, MITOCHONDRIAL"/>
    <property type="match status" value="1"/>
</dbReference>
<dbReference type="AlphaFoldDB" id="A0A1G7FQU0"/>
<evidence type="ECO:0000313" key="15">
    <source>
        <dbReference type="EMBL" id="SDE78214.1"/>
    </source>
</evidence>
<evidence type="ECO:0000256" key="8">
    <source>
        <dbReference type="ARBA" id="ARBA00072274"/>
    </source>
</evidence>
<keyword evidence="16" id="KW-1185">Reference proteome</keyword>
<feature type="region of interest" description="Disordered" evidence="14">
    <location>
        <begin position="1"/>
        <end position="33"/>
    </location>
</feature>
<dbReference type="GO" id="GO:0042803">
    <property type="term" value="F:protein homodimerization activity"/>
    <property type="evidence" value="ECO:0007669"/>
    <property type="project" value="InterPro"/>
</dbReference>
<dbReference type="HAMAP" id="MF_01151">
    <property type="entry name" value="GrpE"/>
    <property type="match status" value="1"/>
</dbReference>
<dbReference type="GO" id="GO:0000774">
    <property type="term" value="F:adenyl-nucleotide exchange factor activity"/>
    <property type="evidence" value="ECO:0007669"/>
    <property type="project" value="InterPro"/>
</dbReference>
<name>A0A1G7FQU0_9BACT</name>
<keyword evidence="13" id="KW-0175">Coiled coil</keyword>
<dbReference type="PRINTS" id="PR00773">
    <property type="entry name" value="GRPEPROTEIN"/>
</dbReference>
<keyword evidence="4 10" id="KW-0963">Cytoplasm</keyword>
<protein>
    <recommendedName>
        <fullName evidence="8 10">Protein GrpE</fullName>
    </recommendedName>
    <alternativeName>
        <fullName evidence="9 10">HSP-70 cofactor</fullName>
    </alternativeName>
</protein>
<evidence type="ECO:0000256" key="13">
    <source>
        <dbReference type="SAM" id="Coils"/>
    </source>
</evidence>
<dbReference type="EMBL" id="LT629690">
    <property type="protein sequence ID" value="SDE78214.1"/>
    <property type="molecule type" value="Genomic_DNA"/>
</dbReference>
<feature type="compositionally biased region" description="Polar residues" evidence="14">
    <location>
        <begin position="1"/>
        <end position="11"/>
    </location>
</feature>
<dbReference type="PANTHER" id="PTHR21237">
    <property type="entry name" value="GRPE PROTEIN"/>
    <property type="match status" value="1"/>
</dbReference>
<evidence type="ECO:0000256" key="1">
    <source>
        <dbReference type="ARBA" id="ARBA00004496"/>
    </source>
</evidence>
<keyword evidence="6 10" id="KW-0143">Chaperone</keyword>
<organism evidence="15 16">
    <name type="scientific">Terriglobus roseus</name>
    <dbReference type="NCBI Taxonomy" id="392734"/>
    <lineage>
        <taxon>Bacteria</taxon>
        <taxon>Pseudomonadati</taxon>
        <taxon>Acidobacteriota</taxon>
        <taxon>Terriglobia</taxon>
        <taxon>Terriglobales</taxon>
        <taxon>Acidobacteriaceae</taxon>
        <taxon>Terriglobus</taxon>
    </lineage>
</organism>
<comment type="function">
    <text evidence="7 10 11">Participates actively in the response to hyperosmotic and heat shock by preventing the aggregation of stress-denatured proteins, in association with DnaK and GrpE. It is the nucleotide exchange factor for DnaK and may function as a thermosensor. Unfolded proteins bind initially to DnaJ; upon interaction with the DnaJ-bound protein, DnaK hydrolyzes its bound ATP, resulting in the formation of a stable complex. GrpE releases ADP from DnaK; ATP binding to DnaK triggers the release of the substrate protein, thus completing the reaction cycle. Several rounds of ATP-dependent interactions between DnaJ, DnaK and GrpE are required for fully efficient folding.</text>
</comment>
<dbReference type="InterPro" id="IPR009012">
    <property type="entry name" value="GrpE_head"/>
</dbReference>
<dbReference type="Pfam" id="PF01025">
    <property type="entry name" value="GrpE"/>
    <property type="match status" value="1"/>
</dbReference>
<dbReference type="GO" id="GO:0051087">
    <property type="term" value="F:protein-folding chaperone binding"/>
    <property type="evidence" value="ECO:0007669"/>
    <property type="project" value="InterPro"/>
</dbReference>
<keyword evidence="5 10" id="KW-0346">Stress response</keyword>
<dbReference type="GO" id="GO:0051082">
    <property type="term" value="F:unfolded protein binding"/>
    <property type="evidence" value="ECO:0007669"/>
    <property type="project" value="TreeGrafter"/>
</dbReference>
<dbReference type="FunFam" id="2.30.22.10:FF:000001">
    <property type="entry name" value="Protein GrpE"/>
    <property type="match status" value="1"/>
</dbReference>
<reference evidence="16" key="1">
    <citation type="submission" date="2016-10" db="EMBL/GenBank/DDBJ databases">
        <authorList>
            <person name="Varghese N."/>
            <person name="Submissions S."/>
        </authorList>
    </citation>
    <scope>NUCLEOTIDE SEQUENCE [LARGE SCALE GENOMIC DNA]</scope>
    <source>
        <strain evidence="16">GAS232</strain>
    </source>
</reference>
<evidence type="ECO:0000256" key="10">
    <source>
        <dbReference type="HAMAP-Rule" id="MF_01151"/>
    </source>
</evidence>
<dbReference type="RefSeq" id="WP_231966692.1">
    <property type="nucleotide sequence ID" value="NZ_LT629690.1"/>
</dbReference>
<evidence type="ECO:0000313" key="16">
    <source>
        <dbReference type="Proteomes" id="UP000182427"/>
    </source>
</evidence>
<evidence type="ECO:0000256" key="12">
    <source>
        <dbReference type="RuleBase" id="RU004478"/>
    </source>
</evidence>
<evidence type="ECO:0000256" key="7">
    <source>
        <dbReference type="ARBA" id="ARBA00053401"/>
    </source>
</evidence>
<evidence type="ECO:0000256" key="5">
    <source>
        <dbReference type="ARBA" id="ARBA00023016"/>
    </source>
</evidence>
<dbReference type="GO" id="GO:0006457">
    <property type="term" value="P:protein folding"/>
    <property type="evidence" value="ECO:0007669"/>
    <property type="project" value="InterPro"/>
</dbReference>
<sequence>MKGTEETTAATDQEMVSAAEAEESNTASEAEAATVLQSEFDQIKGERDQYADRLARLQAEFDNARKREAKERAEFRDYAVGNAAEGFLGVLDNFQLALKSTGSPEQFRAGIELIAKQLDDAVRNLGVTAVETVGQQFDPRTMEALGSVETSEYPDDAVVDEIRKGYRIKERLLRPALVRVAKNNQTHQA</sequence>
<evidence type="ECO:0000256" key="4">
    <source>
        <dbReference type="ARBA" id="ARBA00022490"/>
    </source>
</evidence>
<evidence type="ECO:0000256" key="2">
    <source>
        <dbReference type="ARBA" id="ARBA00009054"/>
    </source>
</evidence>
<dbReference type="SUPFAM" id="SSF51064">
    <property type="entry name" value="Head domain of nucleotide exchange factor GrpE"/>
    <property type="match status" value="1"/>
</dbReference>
<dbReference type="Proteomes" id="UP000182427">
    <property type="component" value="Chromosome I"/>
</dbReference>
<evidence type="ECO:0000256" key="9">
    <source>
        <dbReference type="ARBA" id="ARBA00076414"/>
    </source>
</evidence>
<dbReference type="InterPro" id="IPR013805">
    <property type="entry name" value="GrpE_CC"/>
</dbReference>
<dbReference type="InterPro" id="IPR000740">
    <property type="entry name" value="GrpE"/>
</dbReference>
<evidence type="ECO:0000256" key="11">
    <source>
        <dbReference type="RuleBase" id="RU000639"/>
    </source>
</evidence>
<evidence type="ECO:0000256" key="14">
    <source>
        <dbReference type="SAM" id="MobiDB-lite"/>
    </source>
</evidence>
<dbReference type="SUPFAM" id="SSF58014">
    <property type="entry name" value="Coiled-coil domain of nucleotide exchange factor GrpE"/>
    <property type="match status" value="1"/>
</dbReference>
<dbReference type="Gene3D" id="3.90.20.20">
    <property type="match status" value="1"/>
</dbReference>
<dbReference type="CDD" id="cd00446">
    <property type="entry name" value="GrpE"/>
    <property type="match status" value="1"/>
</dbReference>
<dbReference type="Gene3D" id="2.30.22.10">
    <property type="entry name" value="Head domain of nucleotide exchange factor GrpE"/>
    <property type="match status" value="1"/>
</dbReference>
<proteinExistence type="inferred from homology"/>
<evidence type="ECO:0000256" key="6">
    <source>
        <dbReference type="ARBA" id="ARBA00023186"/>
    </source>
</evidence>
<dbReference type="GO" id="GO:0005737">
    <property type="term" value="C:cytoplasm"/>
    <property type="evidence" value="ECO:0007669"/>
    <property type="project" value="UniProtKB-SubCell"/>
</dbReference>
<accession>A0A1G7FQU0</accession>
<comment type="similarity">
    <text evidence="2 10 12">Belongs to the GrpE family.</text>
</comment>
<feature type="coiled-coil region" evidence="13">
    <location>
        <begin position="40"/>
        <end position="74"/>
    </location>
</feature>
<evidence type="ECO:0000256" key="3">
    <source>
        <dbReference type="ARBA" id="ARBA00011738"/>
    </source>
</evidence>
<comment type="subcellular location">
    <subcellularLocation>
        <location evidence="1 10">Cytoplasm</location>
    </subcellularLocation>
</comment>
<gene>
    <name evidence="10" type="primary">grpE</name>
    <name evidence="15" type="ORF">SAMN05444167_0420</name>
</gene>